<gene>
    <name evidence="4" type="ORF">FHY64_13375</name>
</gene>
<dbReference type="RefSeq" id="WP_140195335.1">
    <property type="nucleotide sequence ID" value="NZ_CP065915.1"/>
</dbReference>
<dbReference type="InterPro" id="IPR006311">
    <property type="entry name" value="TAT_signal"/>
</dbReference>
<dbReference type="AlphaFoldDB" id="A0A5C5GHZ0"/>
<reference evidence="4 5" key="1">
    <citation type="submission" date="2019-06" db="EMBL/GenBank/DDBJ databases">
        <title>Genome of new Rhodobacteraceae sp. SM1903.</title>
        <authorList>
            <person name="Ren X."/>
        </authorList>
    </citation>
    <scope>NUCLEOTIDE SEQUENCE [LARGE SCALE GENOMIC DNA]</scope>
    <source>
        <strain evidence="4 5">SM1903</strain>
    </source>
</reference>
<comment type="subcellular location">
    <subcellularLocation>
        <location evidence="1">Periplasm</location>
    </subcellularLocation>
</comment>
<dbReference type="PANTHER" id="PTHR43649">
    <property type="entry name" value="ARABINOSE-BINDING PROTEIN-RELATED"/>
    <property type="match status" value="1"/>
</dbReference>
<evidence type="ECO:0000256" key="2">
    <source>
        <dbReference type="ARBA" id="ARBA00008520"/>
    </source>
</evidence>
<dbReference type="EMBL" id="VFFF01000001">
    <property type="protein sequence ID" value="TNY34200.1"/>
    <property type="molecule type" value="Genomic_DNA"/>
</dbReference>
<accession>A0A5C5GHZ0</accession>
<evidence type="ECO:0000256" key="1">
    <source>
        <dbReference type="ARBA" id="ARBA00004418"/>
    </source>
</evidence>
<comment type="similarity">
    <text evidence="2">Belongs to the bacterial solute-binding protein 1 family.</text>
</comment>
<evidence type="ECO:0000313" key="5">
    <source>
        <dbReference type="Proteomes" id="UP000314011"/>
    </source>
</evidence>
<keyword evidence="5" id="KW-1185">Reference proteome</keyword>
<dbReference type="NCBIfam" id="TIGR01409">
    <property type="entry name" value="TAT_signal_seq"/>
    <property type="match status" value="1"/>
</dbReference>
<dbReference type="Pfam" id="PF01547">
    <property type="entry name" value="SBP_bac_1"/>
    <property type="match status" value="1"/>
</dbReference>
<dbReference type="PANTHER" id="PTHR43649:SF29">
    <property type="entry name" value="OSMOPROTECTIVE COMPOUNDS-BINDING PROTEIN GGTB"/>
    <property type="match status" value="1"/>
</dbReference>
<dbReference type="OrthoDB" id="7918484at2"/>
<comment type="caution">
    <text evidence="4">The sequence shown here is derived from an EMBL/GenBank/DDBJ whole genome shotgun (WGS) entry which is preliminary data.</text>
</comment>
<name>A0A5C5GHZ0_9RHOB</name>
<proteinExistence type="inferred from homology"/>
<dbReference type="InterPro" id="IPR019546">
    <property type="entry name" value="TAT_signal_bac_arc"/>
</dbReference>
<dbReference type="SUPFAM" id="SSF53850">
    <property type="entry name" value="Periplasmic binding protein-like II"/>
    <property type="match status" value="1"/>
</dbReference>
<dbReference type="GO" id="GO:0042597">
    <property type="term" value="C:periplasmic space"/>
    <property type="evidence" value="ECO:0007669"/>
    <property type="project" value="UniProtKB-SubCell"/>
</dbReference>
<dbReference type="Gene3D" id="3.40.190.10">
    <property type="entry name" value="Periplasmic binding protein-like II"/>
    <property type="match status" value="1"/>
</dbReference>
<dbReference type="InterPro" id="IPR050490">
    <property type="entry name" value="Bact_solute-bd_prot1"/>
</dbReference>
<dbReference type="PROSITE" id="PS51318">
    <property type="entry name" value="TAT"/>
    <property type="match status" value="1"/>
</dbReference>
<sequence length="499" mass="53578">MIRTPRGLSRREFLGTASAAGLAAVAGPVVAQQYGIGDSPIDLPAPDGPLRWLDSGDQKAVFFEAFLEEYKNQNGIDVVYDGLPWSEIATVVPLGVRNGTAPDAFTLPLDMPPAVAISEGWVQPLDPLIPDIEEWKAGFPTGSFIEGVNMMDGQTYGLPFTSDRRSSCLLLFGQEAMSLTDFQPGPDNPLTWEEFRTAARQITENSGGRTPGFIIGGAQVNRWRDATIHLATRAGAHCGTSGFVTGFDYTTGEYVIDSEEFVGAVELLLAMRDDGSTFPGLMSLNAPQARAFVAQGNAGMILQGPWNVPIWEANNPDFDFGMAMTPAPEGANGKTYTDSLPATANMMFLNAASKNPEYAADVFRIMGTLEGQTAWANVVGPADPAIFPEANNQADLSERSRQVLAIQEEQVRATPVPYSASTGFVEVARVFIEPTPNLAQTVQGLFSGQLQGVQETLTKVNDAMSAALDAAIEEANGNGAEVTRDMLVFEDWDPMQDYG</sequence>
<protein>
    <submittedName>
        <fullName evidence="4">Extracellular solute-binding protein</fullName>
    </submittedName>
</protein>
<dbReference type="Proteomes" id="UP000314011">
    <property type="component" value="Unassembled WGS sequence"/>
</dbReference>
<dbReference type="InterPro" id="IPR006059">
    <property type="entry name" value="SBP"/>
</dbReference>
<evidence type="ECO:0000313" key="4">
    <source>
        <dbReference type="EMBL" id="TNY34200.1"/>
    </source>
</evidence>
<evidence type="ECO:0000256" key="3">
    <source>
        <dbReference type="ARBA" id="ARBA00022448"/>
    </source>
</evidence>
<keyword evidence="3" id="KW-0813">Transport</keyword>
<organism evidence="4 5">
    <name type="scientific">Pelagovum pacificum</name>
    <dbReference type="NCBI Taxonomy" id="2588711"/>
    <lineage>
        <taxon>Bacteria</taxon>
        <taxon>Pseudomonadati</taxon>
        <taxon>Pseudomonadota</taxon>
        <taxon>Alphaproteobacteria</taxon>
        <taxon>Rhodobacterales</taxon>
        <taxon>Paracoccaceae</taxon>
        <taxon>Pelagovum</taxon>
    </lineage>
</organism>